<feature type="region of interest" description="Disordered" evidence="1">
    <location>
        <begin position="95"/>
        <end position="119"/>
    </location>
</feature>
<reference evidence="2 3" key="1">
    <citation type="submission" date="2024-02" db="EMBL/GenBank/DDBJ databases">
        <title>Lysobacter Genome Sequencing and Mining.</title>
        <authorList>
            <person name="Bierman J."/>
            <person name="Walker M.C."/>
        </authorList>
    </citation>
    <scope>NUCLEOTIDE SEQUENCE [LARGE SCALE GENOMIC DNA]</scope>
    <source>
        <strain evidence="2 3">PB6250</strain>
    </source>
</reference>
<gene>
    <name evidence="2" type="ORF">V2J18_10060</name>
</gene>
<evidence type="ECO:0000256" key="1">
    <source>
        <dbReference type="SAM" id="MobiDB-lite"/>
    </source>
</evidence>
<dbReference type="EMBL" id="JBANDL010000002">
    <property type="protein sequence ID" value="MEI2455021.1"/>
    <property type="molecule type" value="Genomic_DNA"/>
</dbReference>
<dbReference type="Proteomes" id="UP001387215">
    <property type="component" value="Unassembled WGS sequence"/>
</dbReference>
<evidence type="ECO:0000313" key="2">
    <source>
        <dbReference type="EMBL" id="MEI2455021.1"/>
    </source>
</evidence>
<evidence type="ECO:0008006" key="4">
    <source>
        <dbReference type="Google" id="ProtNLM"/>
    </source>
</evidence>
<organism evidence="2 3">
    <name type="scientific">Lysobacter firmicutimachus</name>
    <dbReference type="NCBI Taxonomy" id="1792846"/>
    <lineage>
        <taxon>Bacteria</taxon>
        <taxon>Pseudomonadati</taxon>
        <taxon>Pseudomonadota</taxon>
        <taxon>Gammaproteobacteria</taxon>
        <taxon>Lysobacterales</taxon>
        <taxon>Lysobacteraceae</taxon>
        <taxon>Lysobacter</taxon>
    </lineage>
</organism>
<sequence>MRDPRRSREQAAQALNRAAEAIDALRAQAVPEPAPELRARNQQVRALSRQLTHRYHWLAELHRNVALGDDADLARAWSRFFACYDDFLEALRQARTELEPGTGPDGDPVVDPPADDGER</sequence>
<name>A0ABU8D206_9GAMM</name>
<proteinExistence type="predicted"/>
<protein>
    <recommendedName>
        <fullName evidence="4">SAV-6107-like HEPN domain-containing protein</fullName>
    </recommendedName>
</protein>
<comment type="caution">
    <text evidence="2">The sequence shown here is derived from an EMBL/GenBank/DDBJ whole genome shotgun (WGS) entry which is preliminary data.</text>
</comment>
<dbReference type="RefSeq" id="WP_336131707.1">
    <property type="nucleotide sequence ID" value="NZ_JBANDL010000002.1"/>
</dbReference>
<keyword evidence="3" id="KW-1185">Reference proteome</keyword>
<feature type="compositionally biased region" description="Low complexity" evidence="1">
    <location>
        <begin position="100"/>
        <end position="109"/>
    </location>
</feature>
<accession>A0ABU8D206</accession>
<evidence type="ECO:0000313" key="3">
    <source>
        <dbReference type="Proteomes" id="UP001387215"/>
    </source>
</evidence>